<dbReference type="PROSITE" id="PS51039">
    <property type="entry name" value="ZF_AN1"/>
    <property type="match status" value="1"/>
</dbReference>
<dbReference type="SUPFAM" id="SSF57716">
    <property type="entry name" value="Glucocorticoid receptor-like (DNA-binding domain)"/>
    <property type="match status" value="1"/>
</dbReference>
<feature type="domain" description="AN1-type" evidence="7">
    <location>
        <begin position="199"/>
        <end position="245"/>
    </location>
</feature>
<organism evidence="8 9">
    <name type="scientific">Hypsibius exemplaris</name>
    <name type="common">Freshwater tardigrade</name>
    <dbReference type="NCBI Taxonomy" id="2072580"/>
    <lineage>
        <taxon>Eukaryota</taxon>
        <taxon>Metazoa</taxon>
        <taxon>Ecdysozoa</taxon>
        <taxon>Tardigrada</taxon>
        <taxon>Eutardigrada</taxon>
        <taxon>Parachela</taxon>
        <taxon>Hypsibioidea</taxon>
        <taxon>Hypsibiidae</taxon>
        <taxon>Hypsibius</taxon>
    </lineage>
</organism>
<evidence type="ECO:0000256" key="4">
    <source>
        <dbReference type="PROSITE-ProRule" id="PRU00449"/>
    </source>
</evidence>
<dbReference type="PANTHER" id="PTHR10634:SF149">
    <property type="entry name" value="AN1-TYPE DOMAIN-CONTAINING PROTEIN-RELATED"/>
    <property type="match status" value="1"/>
</dbReference>
<evidence type="ECO:0000259" key="7">
    <source>
        <dbReference type="PROSITE" id="PS51039"/>
    </source>
</evidence>
<dbReference type="FunFam" id="4.10.1110.10:FF:000001">
    <property type="entry name" value="Zinc finger AN1-type containing 6"/>
    <property type="match status" value="1"/>
</dbReference>
<sequence>MVKQQQQQDCSQPCLCSSGCGFFGSSALEGMCSKCFKSRNNNNQDQEQGTSSSQAVVPTVHRTARTEEEPLTDTLLSRPEQDPQQKDDNPASPSTTISESTTMAGIDGTNPHKETIASFEVPEPDRLVSPPTKTSGTDSQDENAMSNNNSSSNVPDGVKRMKRSSKEDVREEAAAAVAVAPSVEVEDEFAASKDHRPSEKAVNRCKECNKKLGLTGYKCRCGGSFCGQHRYSDVHKCGFDYRTMGTDEIRKNNPVVKGDKIQKL</sequence>
<dbReference type="SMART" id="SM00259">
    <property type="entry name" value="ZnF_A20"/>
    <property type="match status" value="1"/>
</dbReference>
<dbReference type="PANTHER" id="PTHR10634">
    <property type="entry name" value="AN1-TYPE ZINC FINGER PROTEIN"/>
    <property type="match status" value="1"/>
</dbReference>
<feature type="compositionally biased region" description="Polar residues" evidence="5">
    <location>
        <begin position="91"/>
        <end position="103"/>
    </location>
</feature>
<feature type="domain" description="A20-type" evidence="6">
    <location>
        <begin position="10"/>
        <end position="44"/>
    </location>
</feature>
<gene>
    <name evidence="8" type="ORF">BV898_08286</name>
</gene>
<dbReference type="Proteomes" id="UP000192578">
    <property type="component" value="Unassembled WGS sequence"/>
</dbReference>
<dbReference type="InterPro" id="IPR035896">
    <property type="entry name" value="AN1-like_Znf"/>
</dbReference>
<dbReference type="Gene3D" id="1.20.5.4770">
    <property type="match status" value="1"/>
</dbReference>
<dbReference type="SMART" id="SM00154">
    <property type="entry name" value="ZnF_AN1"/>
    <property type="match status" value="1"/>
</dbReference>
<accession>A0A1W0WR90</accession>
<evidence type="ECO:0000313" key="8">
    <source>
        <dbReference type="EMBL" id="OQV17663.1"/>
    </source>
</evidence>
<evidence type="ECO:0000259" key="6">
    <source>
        <dbReference type="PROSITE" id="PS51036"/>
    </source>
</evidence>
<evidence type="ECO:0000256" key="3">
    <source>
        <dbReference type="ARBA" id="ARBA00022833"/>
    </source>
</evidence>
<proteinExistence type="predicted"/>
<evidence type="ECO:0000256" key="1">
    <source>
        <dbReference type="ARBA" id="ARBA00022723"/>
    </source>
</evidence>
<reference evidence="9" key="1">
    <citation type="submission" date="2017-01" db="EMBL/GenBank/DDBJ databases">
        <title>Comparative genomics of anhydrobiosis in the tardigrade Hypsibius dujardini.</title>
        <authorList>
            <person name="Yoshida Y."/>
            <person name="Koutsovoulos G."/>
            <person name="Laetsch D."/>
            <person name="Stevens L."/>
            <person name="Kumar S."/>
            <person name="Horikawa D."/>
            <person name="Ishino K."/>
            <person name="Komine S."/>
            <person name="Tomita M."/>
            <person name="Blaxter M."/>
            <person name="Arakawa K."/>
        </authorList>
    </citation>
    <scope>NUCLEOTIDE SEQUENCE [LARGE SCALE GENOMIC DNA]</scope>
    <source>
        <strain evidence="9">Z151</strain>
    </source>
</reference>
<dbReference type="GO" id="GO:0003677">
    <property type="term" value="F:DNA binding"/>
    <property type="evidence" value="ECO:0007669"/>
    <property type="project" value="InterPro"/>
</dbReference>
<feature type="compositionally biased region" description="Basic and acidic residues" evidence="5">
    <location>
        <begin position="79"/>
        <end position="89"/>
    </location>
</feature>
<keyword evidence="3" id="KW-0862">Zinc</keyword>
<evidence type="ECO:0000256" key="5">
    <source>
        <dbReference type="SAM" id="MobiDB-lite"/>
    </source>
</evidence>
<dbReference type="Gene3D" id="4.10.1110.10">
    <property type="entry name" value="AN1-like Zinc finger"/>
    <property type="match status" value="1"/>
</dbReference>
<dbReference type="InterPro" id="IPR050652">
    <property type="entry name" value="AN1_A20_ZnFinger"/>
</dbReference>
<feature type="compositionally biased region" description="Polar residues" evidence="5">
    <location>
        <begin position="38"/>
        <end position="56"/>
    </location>
</feature>
<dbReference type="PROSITE" id="PS51036">
    <property type="entry name" value="ZF_A20"/>
    <property type="match status" value="1"/>
</dbReference>
<keyword evidence="2 4" id="KW-0863">Zinc-finger</keyword>
<keyword evidence="9" id="KW-1185">Reference proteome</keyword>
<dbReference type="Pfam" id="PF01428">
    <property type="entry name" value="zf-AN1"/>
    <property type="match status" value="1"/>
</dbReference>
<dbReference type="Pfam" id="PF01754">
    <property type="entry name" value="zf-A20"/>
    <property type="match status" value="1"/>
</dbReference>
<feature type="region of interest" description="Disordered" evidence="5">
    <location>
        <begin position="35"/>
        <end position="170"/>
    </location>
</feature>
<dbReference type="GO" id="GO:0008270">
    <property type="term" value="F:zinc ion binding"/>
    <property type="evidence" value="ECO:0007669"/>
    <property type="project" value="UniProtKB-KW"/>
</dbReference>
<keyword evidence="1" id="KW-0479">Metal-binding</keyword>
<comment type="caution">
    <text evidence="8">The sequence shown here is derived from an EMBL/GenBank/DDBJ whole genome shotgun (WGS) entry which is preliminary data.</text>
</comment>
<protein>
    <submittedName>
        <fullName evidence="8">Zinc finger A20 and AN1 domain-containing stress-associated protein 6</fullName>
    </submittedName>
</protein>
<dbReference type="AlphaFoldDB" id="A0A1W0WR90"/>
<dbReference type="InterPro" id="IPR002653">
    <property type="entry name" value="Znf_A20"/>
</dbReference>
<evidence type="ECO:0000313" key="9">
    <source>
        <dbReference type="Proteomes" id="UP000192578"/>
    </source>
</evidence>
<dbReference type="SUPFAM" id="SSF118310">
    <property type="entry name" value="AN1-like Zinc finger"/>
    <property type="match status" value="1"/>
</dbReference>
<dbReference type="InterPro" id="IPR000058">
    <property type="entry name" value="Znf_AN1"/>
</dbReference>
<name>A0A1W0WR90_HYPEX</name>
<dbReference type="OrthoDB" id="428577at2759"/>
<evidence type="ECO:0000256" key="2">
    <source>
        <dbReference type="ARBA" id="ARBA00022771"/>
    </source>
</evidence>
<dbReference type="EMBL" id="MTYJ01000058">
    <property type="protein sequence ID" value="OQV17663.1"/>
    <property type="molecule type" value="Genomic_DNA"/>
</dbReference>
<feature type="compositionally biased region" description="Polar residues" evidence="5">
    <location>
        <begin position="131"/>
        <end position="145"/>
    </location>
</feature>